<dbReference type="KEGG" id="trs:Terro_4381"/>
<dbReference type="STRING" id="926566.Terro_4381"/>
<dbReference type="HOGENOM" id="CLU_1554549_0_0_0"/>
<proteinExistence type="predicted"/>
<dbReference type="AlphaFoldDB" id="I3ZMW0"/>
<organism evidence="1 2">
    <name type="scientific">Terriglobus roseus (strain DSM 18391 / NRRL B-41598 / KBS 63)</name>
    <dbReference type="NCBI Taxonomy" id="926566"/>
    <lineage>
        <taxon>Bacteria</taxon>
        <taxon>Pseudomonadati</taxon>
        <taxon>Acidobacteriota</taxon>
        <taxon>Terriglobia</taxon>
        <taxon>Terriglobales</taxon>
        <taxon>Acidobacteriaceae</taxon>
        <taxon>Terriglobus</taxon>
    </lineage>
</organism>
<dbReference type="OrthoDB" id="80147at2"/>
<dbReference type="RefSeq" id="WP_014787838.1">
    <property type="nucleotide sequence ID" value="NC_018014.1"/>
</dbReference>
<name>I3ZMW0_TERRK</name>
<sequence length="172" mass="19421">MNLLAKLQGRLKGAAQQELPIDWLEGARLMDECESFFVEAIGELEELQLSILLVEGKAQAEEPLVLQGVDFGVGRPIRPDGSSRRFFIQFSRHRLISYSVSDESCGKYPVAPERFSGKWLRIFSASHLLEFTRAHTQYPEELDGPMQHYEIVTQNHVIDVIATGPPVITVIR</sequence>
<evidence type="ECO:0000313" key="2">
    <source>
        <dbReference type="Proteomes" id="UP000006056"/>
    </source>
</evidence>
<dbReference type="EMBL" id="CP003379">
    <property type="protein sequence ID" value="AFL90578.1"/>
    <property type="molecule type" value="Genomic_DNA"/>
</dbReference>
<keyword evidence="2" id="KW-1185">Reference proteome</keyword>
<gene>
    <name evidence="1" type="ordered locus">Terro_4381</name>
</gene>
<reference evidence="1 2" key="1">
    <citation type="submission" date="2012-06" db="EMBL/GenBank/DDBJ databases">
        <title>Complete genome of Terriglobus roseus DSM 18391.</title>
        <authorList>
            <consortium name="US DOE Joint Genome Institute (JGI-PGF)"/>
            <person name="Lucas S."/>
            <person name="Copeland A."/>
            <person name="Lapidus A."/>
            <person name="Glavina del Rio T."/>
            <person name="Dalin E."/>
            <person name="Tice H."/>
            <person name="Bruce D."/>
            <person name="Goodwin L."/>
            <person name="Pitluck S."/>
            <person name="Peters L."/>
            <person name="Mikhailova N."/>
            <person name="Munk A.C.C."/>
            <person name="Kyrpides N."/>
            <person name="Mavromatis K."/>
            <person name="Ivanova N."/>
            <person name="Brettin T."/>
            <person name="Detter J.C."/>
            <person name="Han C."/>
            <person name="Larimer F."/>
            <person name="Land M."/>
            <person name="Hauser L."/>
            <person name="Markowitz V."/>
            <person name="Cheng J.-F."/>
            <person name="Hugenholtz P."/>
            <person name="Woyke T."/>
            <person name="Wu D."/>
            <person name="Brambilla E."/>
            <person name="Klenk H.-P."/>
            <person name="Eisen J.A."/>
        </authorList>
    </citation>
    <scope>NUCLEOTIDE SEQUENCE [LARGE SCALE GENOMIC DNA]</scope>
    <source>
        <strain evidence="2">DSM 18391 / NRRL B-41598 / KBS 63</strain>
    </source>
</reference>
<dbReference type="eggNOG" id="ENOG5033MIX">
    <property type="taxonomic scope" value="Bacteria"/>
</dbReference>
<accession>I3ZMW0</accession>
<dbReference type="Proteomes" id="UP000006056">
    <property type="component" value="Chromosome"/>
</dbReference>
<evidence type="ECO:0000313" key="1">
    <source>
        <dbReference type="EMBL" id="AFL90578.1"/>
    </source>
</evidence>
<protein>
    <submittedName>
        <fullName evidence="1">Uncharacterized protein</fullName>
    </submittedName>
</protein>